<reference evidence="12" key="2">
    <citation type="submission" date="2015-06" db="UniProtKB">
        <authorList>
            <consortium name="EnsemblMetazoa"/>
        </authorList>
    </citation>
    <scope>IDENTIFICATION</scope>
</reference>
<dbReference type="EMBL" id="CAEY01000837">
    <property type="status" value="NOT_ANNOTATED_CDS"/>
    <property type="molecule type" value="Genomic_DNA"/>
</dbReference>
<feature type="domain" description="Ig-like" evidence="11">
    <location>
        <begin position="290"/>
        <end position="371"/>
    </location>
</feature>
<dbReference type="SMART" id="SM00408">
    <property type="entry name" value="IGc2"/>
    <property type="match status" value="5"/>
</dbReference>
<evidence type="ECO:0000256" key="1">
    <source>
        <dbReference type="ARBA" id="ARBA00004479"/>
    </source>
</evidence>
<dbReference type="STRING" id="32264.T1JY17"/>
<evidence type="ECO:0000313" key="12">
    <source>
        <dbReference type="EnsemblMetazoa" id="tetur02g14010.1"/>
    </source>
</evidence>
<feature type="compositionally biased region" description="Polar residues" evidence="8">
    <location>
        <begin position="814"/>
        <end position="823"/>
    </location>
</feature>
<dbReference type="InterPro" id="IPR003599">
    <property type="entry name" value="Ig_sub"/>
</dbReference>
<dbReference type="HOGENOM" id="CLU_013520_2_0_1"/>
<evidence type="ECO:0000313" key="13">
    <source>
        <dbReference type="Proteomes" id="UP000015104"/>
    </source>
</evidence>
<evidence type="ECO:0000256" key="5">
    <source>
        <dbReference type="ARBA" id="ARBA00023157"/>
    </source>
</evidence>
<dbReference type="eggNOG" id="KOG3510">
    <property type="taxonomic scope" value="Eukaryota"/>
</dbReference>
<evidence type="ECO:0000256" key="2">
    <source>
        <dbReference type="ARBA" id="ARBA00022692"/>
    </source>
</evidence>
<feature type="transmembrane region" description="Helical" evidence="9">
    <location>
        <begin position="579"/>
        <end position="604"/>
    </location>
</feature>
<dbReference type="SMART" id="SM00409">
    <property type="entry name" value="IG"/>
    <property type="match status" value="5"/>
</dbReference>
<dbReference type="PANTHER" id="PTHR11640:SF31">
    <property type="entry name" value="IRREGULAR CHIASM C-ROUGHEST PROTEIN-RELATED"/>
    <property type="match status" value="1"/>
</dbReference>
<dbReference type="InterPro" id="IPR007110">
    <property type="entry name" value="Ig-like_dom"/>
</dbReference>
<feature type="domain" description="Ig-like" evidence="11">
    <location>
        <begin position="461"/>
        <end position="544"/>
    </location>
</feature>
<evidence type="ECO:0000256" key="8">
    <source>
        <dbReference type="SAM" id="MobiDB-lite"/>
    </source>
</evidence>
<dbReference type="Gene3D" id="2.60.40.10">
    <property type="entry name" value="Immunoglobulins"/>
    <property type="match status" value="5"/>
</dbReference>
<feature type="compositionally biased region" description="Low complexity" evidence="8">
    <location>
        <begin position="824"/>
        <end position="837"/>
    </location>
</feature>
<dbReference type="Pfam" id="PF08205">
    <property type="entry name" value="C2-set_2"/>
    <property type="match status" value="1"/>
</dbReference>
<dbReference type="PANTHER" id="PTHR11640">
    <property type="entry name" value="NEPHRIN"/>
    <property type="match status" value="1"/>
</dbReference>
<keyword evidence="2 9" id="KW-0812">Transmembrane</keyword>
<feature type="compositionally biased region" description="Polar residues" evidence="8">
    <location>
        <begin position="759"/>
        <end position="772"/>
    </location>
</feature>
<keyword evidence="5" id="KW-1015">Disulfide bond</keyword>
<protein>
    <recommendedName>
        <fullName evidence="11">Ig-like domain-containing protein</fullName>
    </recommendedName>
</protein>
<evidence type="ECO:0000256" key="10">
    <source>
        <dbReference type="SAM" id="SignalP"/>
    </source>
</evidence>
<feature type="chain" id="PRO_5004580764" description="Ig-like domain-containing protein" evidence="10">
    <location>
        <begin position="22"/>
        <end position="950"/>
    </location>
</feature>
<dbReference type="PROSITE" id="PS50835">
    <property type="entry name" value="IG_LIKE"/>
    <property type="match status" value="5"/>
</dbReference>
<dbReference type="EnsemblMetazoa" id="tetur02g14010.1">
    <property type="protein sequence ID" value="tetur02g14010.1"/>
    <property type="gene ID" value="tetur02g14010"/>
</dbReference>
<dbReference type="InterPro" id="IPR051275">
    <property type="entry name" value="Cell_adhesion_signaling"/>
</dbReference>
<evidence type="ECO:0000259" key="11">
    <source>
        <dbReference type="PROSITE" id="PS50835"/>
    </source>
</evidence>
<dbReference type="InterPro" id="IPR003598">
    <property type="entry name" value="Ig_sub2"/>
</dbReference>
<dbReference type="GO" id="GO:0050839">
    <property type="term" value="F:cell adhesion molecule binding"/>
    <property type="evidence" value="ECO:0007669"/>
    <property type="project" value="TreeGrafter"/>
</dbReference>
<keyword evidence="6" id="KW-0325">Glycoprotein</keyword>
<feature type="signal peptide" evidence="10">
    <location>
        <begin position="1"/>
        <end position="21"/>
    </location>
</feature>
<evidence type="ECO:0000256" key="6">
    <source>
        <dbReference type="ARBA" id="ARBA00023180"/>
    </source>
</evidence>
<feature type="domain" description="Ig-like" evidence="11">
    <location>
        <begin position="82"/>
        <end position="163"/>
    </location>
</feature>
<evidence type="ECO:0000256" key="7">
    <source>
        <dbReference type="ARBA" id="ARBA00023319"/>
    </source>
</evidence>
<dbReference type="InterPro" id="IPR013162">
    <property type="entry name" value="CD80_C2-set"/>
</dbReference>
<feature type="compositionally biased region" description="Polar residues" evidence="8">
    <location>
        <begin position="890"/>
        <end position="911"/>
    </location>
</feature>
<keyword evidence="7" id="KW-0393">Immunoglobulin domain</keyword>
<organism evidence="12 13">
    <name type="scientific">Tetranychus urticae</name>
    <name type="common">Two-spotted spider mite</name>
    <dbReference type="NCBI Taxonomy" id="32264"/>
    <lineage>
        <taxon>Eukaryota</taxon>
        <taxon>Metazoa</taxon>
        <taxon>Ecdysozoa</taxon>
        <taxon>Arthropoda</taxon>
        <taxon>Chelicerata</taxon>
        <taxon>Arachnida</taxon>
        <taxon>Acari</taxon>
        <taxon>Acariformes</taxon>
        <taxon>Trombidiformes</taxon>
        <taxon>Prostigmata</taxon>
        <taxon>Eleutherengona</taxon>
        <taxon>Raphignathae</taxon>
        <taxon>Tetranychoidea</taxon>
        <taxon>Tetranychidae</taxon>
        <taxon>Tetranychus</taxon>
    </lineage>
</organism>
<dbReference type="Proteomes" id="UP000015104">
    <property type="component" value="Unassembled WGS sequence"/>
</dbReference>
<sequence length="950" mass="104787">MEFVYILNLIILLLGTLIVSSFEPVTAIALANGAGETPTSDRLSDRKRSRNNAALAAISDQPISKEESGTPGRTRGEAKIKQKFAIEPMDKSAIIGDTVLLPCRVLHKVGPLQWTRDGFGLGPDRKLEGFARYEMIGSDEEGDFSLQIKSVSLEDDATYQCQVGAADGVGGIRSRDAALIVFVPPEPPKIVQGDFLRTTAGVTVELTCESHGGKPAAELTWLDGDGNPVTSGITHTNQFLSDGKRANSALKWTFIPGREHHGKEFTCRAENPALNQPQKAHIRVEVKYKPEIQLTSDKISYMEGDDVRLSCKALANPPDIIFKWYRNGEVVTSDYSNNLVIPRVTRDMNGFPFTCEASNSVGTSKETYTLNIHYGPVFRSSLENVYAAVEGENVKLKCEPLGNPKPEIMWLYNGSSKVLSTNSELVIPSMSEDKAGRYVCRASVQGFPEVSSSTHVFIKGPPKIMSPSIQYAVDDETVKVECIVHSVPLQSKVTWIHNSQTIDIDNDQDFEVIEENKPSESITRNVLIIHKVKEENFGDYNCSVWNEYGQDYMIIRLEKHSKDRQLFLVFPHSSSYQSFPMLIIVATIIGSIVAVVSVTIIVILCMKRKSNLDGDDYLSDVKKESNTSKIGSSLTNSSKTLTNGSTSLTSNGTLTKHHQQQQGLTHLGLSPSQQQQHLHNLHLHQLTQQSQHALHHHVVDTGSSGADSDLKVEIRTASSLSERGHWDDLNEPPSVDPTITANQIQQVVDNIYNYTAQPLYSPSKDSSNNNGYIPSYVDYNREYLPPPPLTQEESQQQEAQHHHLLHQQQQQQQPSPGSLMSVSQQQQPQYQNHHQIQQQQQLAAAAAAVAAQGQLYSSGALLNNRDSYIDPNYGSLTLDSRYRSSSYLTSPNSYLRTTSNTPGSNNLATLTPKSSQPSPSALSSIYGTSQRYITSPSSNQVKQGTLATHV</sequence>
<keyword evidence="4 9" id="KW-0472">Membrane</keyword>
<dbReference type="InterPro" id="IPR013783">
    <property type="entry name" value="Ig-like_fold"/>
</dbReference>
<dbReference type="GO" id="GO:0098609">
    <property type="term" value="P:cell-cell adhesion"/>
    <property type="evidence" value="ECO:0007669"/>
    <property type="project" value="TreeGrafter"/>
</dbReference>
<dbReference type="Pfam" id="PF13927">
    <property type="entry name" value="Ig_3"/>
    <property type="match status" value="2"/>
</dbReference>
<feature type="domain" description="Ig-like" evidence="11">
    <location>
        <begin position="376"/>
        <end position="451"/>
    </location>
</feature>
<keyword evidence="3 9" id="KW-1133">Transmembrane helix</keyword>
<name>T1JY17_TETUR</name>
<evidence type="ECO:0000256" key="9">
    <source>
        <dbReference type="SAM" id="Phobius"/>
    </source>
</evidence>
<keyword evidence="13" id="KW-1185">Reference proteome</keyword>
<dbReference type="SUPFAM" id="SSF48726">
    <property type="entry name" value="Immunoglobulin"/>
    <property type="match status" value="5"/>
</dbReference>
<dbReference type="GO" id="GO:0005911">
    <property type="term" value="C:cell-cell junction"/>
    <property type="evidence" value="ECO:0007669"/>
    <property type="project" value="TreeGrafter"/>
</dbReference>
<proteinExistence type="predicted"/>
<comment type="subcellular location">
    <subcellularLocation>
        <location evidence="1">Membrane</location>
        <topology evidence="1">Single-pass type I membrane protein</topology>
    </subcellularLocation>
</comment>
<reference evidence="13" key="1">
    <citation type="submission" date="2011-08" db="EMBL/GenBank/DDBJ databases">
        <authorList>
            <person name="Rombauts S."/>
        </authorList>
    </citation>
    <scope>NUCLEOTIDE SEQUENCE</scope>
    <source>
        <strain evidence="13">London</strain>
    </source>
</reference>
<dbReference type="InterPro" id="IPR036179">
    <property type="entry name" value="Ig-like_dom_sf"/>
</dbReference>
<feature type="compositionally biased region" description="Low complexity" evidence="8">
    <location>
        <begin position="631"/>
        <end position="664"/>
    </location>
</feature>
<dbReference type="CDD" id="cd00096">
    <property type="entry name" value="Ig"/>
    <property type="match status" value="1"/>
</dbReference>
<feature type="domain" description="Ig-like" evidence="11">
    <location>
        <begin position="188"/>
        <end position="283"/>
    </location>
</feature>
<dbReference type="GO" id="GO:0005886">
    <property type="term" value="C:plasma membrane"/>
    <property type="evidence" value="ECO:0007669"/>
    <property type="project" value="TreeGrafter"/>
</dbReference>
<keyword evidence="10" id="KW-0732">Signal</keyword>
<feature type="region of interest" description="Disordered" evidence="8">
    <location>
        <begin position="627"/>
        <end position="664"/>
    </location>
</feature>
<dbReference type="AlphaFoldDB" id="T1JY17"/>
<dbReference type="Pfam" id="PF07686">
    <property type="entry name" value="V-set"/>
    <property type="match status" value="1"/>
</dbReference>
<feature type="region of interest" description="Disordered" evidence="8">
    <location>
        <begin position="890"/>
        <end position="923"/>
    </location>
</feature>
<evidence type="ECO:0000256" key="3">
    <source>
        <dbReference type="ARBA" id="ARBA00022989"/>
    </source>
</evidence>
<evidence type="ECO:0000256" key="4">
    <source>
        <dbReference type="ARBA" id="ARBA00023136"/>
    </source>
</evidence>
<dbReference type="InterPro" id="IPR013106">
    <property type="entry name" value="Ig_V-set"/>
</dbReference>
<feature type="compositionally biased region" description="Low complexity" evidence="8">
    <location>
        <begin position="912"/>
        <end position="923"/>
    </location>
</feature>
<feature type="region of interest" description="Disordered" evidence="8">
    <location>
        <begin position="759"/>
        <end position="837"/>
    </location>
</feature>
<dbReference type="Pfam" id="PF13895">
    <property type="entry name" value="Ig_2"/>
    <property type="match status" value="1"/>
</dbReference>
<accession>T1JY17</accession>